<dbReference type="OrthoDB" id="2546077at2759"/>
<evidence type="ECO:0000313" key="3">
    <source>
        <dbReference type="EMBL" id="ETS62700.1"/>
    </source>
</evidence>
<evidence type="ECO:0000256" key="2">
    <source>
        <dbReference type="SAM" id="Phobius"/>
    </source>
</evidence>
<keyword evidence="2" id="KW-0812">Transmembrane</keyword>
<protein>
    <recommendedName>
        <fullName evidence="5">Dik6, novel virulence factor</fullName>
    </recommendedName>
</protein>
<feature type="transmembrane region" description="Helical" evidence="2">
    <location>
        <begin position="400"/>
        <end position="419"/>
    </location>
</feature>
<dbReference type="HOGENOM" id="CLU_026517_0_0_1"/>
<name>W3VMH1_MOEAP</name>
<feature type="transmembrane region" description="Helical" evidence="2">
    <location>
        <begin position="518"/>
        <end position="543"/>
    </location>
</feature>
<feature type="transmembrane region" description="Helical" evidence="2">
    <location>
        <begin position="310"/>
        <end position="333"/>
    </location>
</feature>
<accession>W3VMH1</accession>
<feature type="region of interest" description="Disordered" evidence="1">
    <location>
        <begin position="1"/>
        <end position="20"/>
    </location>
</feature>
<comment type="caution">
    <text evidence="3">The sequence shown here is derived from an EMBL/GenBank/DDBJ whole genome shotgun (WGS) entry which is preliminary data.</text>
</comment>
<dbReference type="AlphaFoldDB" id="W3VMH1"/>
<feature type="transmembrane region" description="Helical" evidence="2">
    <location>
        <begin position="261"/>
        <end position="279"/>
    </location>
</feature>
<keyword evidence="2" id="KW-1133">Transmembrane helix</keyword>
<feature type="transmembrane region" description="Helical" evidence="2">
    <location>
        <begin position="475"/>
        <end position="498"/>
    </location>
</feature>
<gene>
    <name evidence="3" type="ORF">PaG_02436</name>
</gene>
<feature type="compositionally biased region" description="Basic and acidic residues" evidence="1">
    <location>
        <begin position="1"/>
        <end position="15"/>
    </location>
</feature>
<keyword evidence="2" id="KW-0472">Membrane</keyword>
<organism evidence="3 4">
    <name type="scientific">Moesziomyces aphidis</name>
    <name type="common">Pseudozyma aphidis</name>
    <dbReference type="NCBI Taxonomy" id="84754"/>
    <lineage>
        <taxon>Eukaryota</taxon>
        <taxon>Fungi</taxon>
        <taxon>Dikarya</taxon>
        <taxon>Basidiomycota</taxon>
        <taxon>Ustilaginomycotina</taxon>
        <taxon>Ustilaginomycetes</taxon>
        <taxon>Ustilaginales</taxon>
        <taxon>Ustilaginaceae</taxon>
        <taxon>Moesziomyces</taxon>
    </lineage>
</organism>
<evidence type="ECO:0008006" key="5">
    <source>
        <dbReference type="Google" id="ProtNLM"/>
    </source>
</evidence>
<feature type="transmembrane region" description="Helical" evidence="2">
    <location>
        <begin position="169"/>
        <end position="193"/>
    </location>
</feature>
<evidence type="ECO:0000313" key="4">
    <source>
        <dbReference type="Proteomes" id="UP000019462"/>
    </source>
</evidence>
<dbReference type="EMBL" id="AWNI01000009">
    <property type="protein sequence ID" value="ETS62700.1"/>
    <property type="molecule type" value="Genomic_DNA"/>
</dbReference>
<proteinExistence type="predicted"/>
<dbReference type="Proteomes" id="UP000019462">
    <property type="component" value="Unassembled WGS sequence"/>
</dbReference>
<reference evidence="3 4" key="1">
    <citation type="journal article" date="2014" name="Genome Announc.">
        <title>Genome sequence of the basidiomycetous fungus Pseudozyma aphidis DSM70725, an efficient producer of biosurfactant mannosylerythritol lipids.</title>
        <authorList>
            <person name="Lorenz S."/>
            <person name="Guenther M."/>
            <person name="Grumaz C."/>
            <person name="Rupp S."/>
            <person name="Zibek S."/>
            <person name="Sohn K."/>
        </authorList>
    </citation>
    <scope>NUCLEOTIDE SEQUENCE [LARGE SCALE GENOMIC DNA]</scope>
    <source>
        <strain evidence="4">ATCC 32657 / CBS 517.83 / DSM 70725 / JCM 10318 / NBRC 10182 / NRRL Y-7954 / St-0401</strain>
    </source>
</reference>
<sequence>MSRSGRSEIAVRGDQDSSLELSKGPMASTLVLSPLRSVLRELHIFSSLSEPNAWVLVGDGVDQASASFSRRCPVALNARDAEEWPELSIVFTSRIWEEQACTGQRSHRGRTLVASIMNASQHLDMPDTAASLHRRTDPQSMAFLHRGLTQDQVLVALAHTIYQPTPSRMRVYLCANQFEVVLTLVVCGAMIILKRSYSDVWLIARRRSAYGTFYVANALVTLIIAVSLYLIGWGIACVFNVTYSFAKLSALEWWWSMPLPWYPLLAGTYISVHGFVLGCSPKSPLSINSSANSPDGRQKWYFLCLPKSPLVINLALVIPLVAVTITTLTLVGLSGVSYYHAKHLSRQILPALFHGHLQEAAFEPHRFGKDSTLASDELIWHARVVAAAYIESHRYVCINLAFFAACAVLLWIPCIAYGIPNLLNLVDHACSRCPDPLPSTCNSYLRKLWFLVTKGKPTSEKSTVHHNLATWKMTFLAHIYVFFLVVCAPAYAWIPMYIVGTAYPHVALTGDIVLTWQVAIYAASVVTTISCTSAAIFSTLATLDPVFRAAIGFNVIRNKQPPIDITVVQRKSVHEDISLPLRTVADDHPQASSFKELLGSRGSRTVGLKPSASTLRSLNVSSDPPAYPYGTDLATSQPQIHVDYYPGSHSPA</sequence>
<evidence type="ECO:0000256" key="1">
    <source>
        <dbReference type="SAM" id="MobiDB-lite"/>
    </source>
</evidence>
<keyword evidence="4" id="KW-1185">Reference proteome</keyword>
<feature type="transmembrane region" description="Helical" evidence="2">
    <location>
        <begin position="214"/>
        <end position="241"/>
    </location>
</feature>